<reference evidence="3" key="1">
    <citation type="journal article" date="2019" name="Int. J. Syst. Evol. Microbiol.">
        <title>The Global Catalogue of Microorganisms (GCM) 10K type strain sequencing project: providing services to taxonomists for standard genome sequencing and annotation.</title>
        <authorList>
            <consortium name="The Broad Institute Genomics Platform"/>
            <consortium name="The Broad Institute Genome Sequencing Center for Infectious Disease"/>
            <person name="Wu L."/>
            <person name="Ma J."/>
        </authorList>
    </citation>
    <scope>NUCLEOTIDE SEQUENCE [LARGE SCALE GENOMIC DNA]</scope>
    <source>
        <strain evidence="3">JCM 17938</strain>
    </source>
</reference>
<feature type="transmembrane region" description="Helical" evidence="1">
    <location>
        <begin position="70"/>
        <end position="90"/>
    </location>
</feature>
<organism evidence="2 3">
    <name type="scientific">Actinoallomurus liliacearum</name>
    <dbReference type="NCBI Taxonomy" id="1080073"/>
    <lineage>
        <taxon>Bacteria</taxon>
        <taxon>Bacillati</taxon>
        <taxon>Actinomycetota</taxon>
        <taxon>Actinomycetes</taxon>
        <taxon>Streptosporangiales</taxon>
        <taxon>Thermomonosporaceae</taxon>
        <taxon>Actinoallomurus</taxon>
    </lineage>
</organism>
<dbReference type="PANTHER" id="PTHR40761">
    <property type="entry name" value="CONSERVED INTEGRAL MEMBRANE ALANINE VALINE AND LEUCINE RICH PROTEIN-RELATED"/>
    <property type="match status" value="1"/>
</dbReference>
<gene>
    <name evidence="2" type="ORF">GCM10023195_35420</name>
</gene>
<proteinExistence type="predicted"/>
<name>A0ABP8TK75_9ACTN</name>
<feature type="transmembrane region" description="Helical" evidence="1">
    <location>
        <begin position="12"/>
        <end position="33"/>
    </location>
</feature>
<feature type="transmembrane region" description="Helical" evidence="1">
    <location>
        <begin position="45"/>
        <end position="63"/>
    </location>
</feature>
<sequence length="110" mass="11406">MIFIARLSQVHLGRRVWLAVGAMTAGLAGFLGAASPTPGRRPPGVLIWVTAAVVTVGVIVFLARSTFGPARVALLRVTAGLGFAFTATFMKATTDLAGKGLAVLLTSWEP</sequence>
<dbReference type="RefSeq" id="WP_345354833.1">
    <property type="nucleotide sequence ID" value="NZ_BAABHJ010000008.1"/>
</dbReference>
<keyword evidence="3" id="KW-1185">Reference proteome</keyword>
<comment type="caution">
    <text evidence="2">The sequence shown here is derived from an EMBL/GenBank/DDBJ whole genome shotgun (WGS) entry which is preliminary data.</text>
</comment>
<keyword evidence="1" id="KW-1133">Transmembrane helix</keyword>
<evidence type="ECO:0008006" key="4">
    <source>
        <dbReference type="Google" id="ProtNLM"/>
    </source>
</evidence>
<dbReference type="EMBL" id="BAABHJ010000008">
    <property type="protein sequence ID" value="GAA4608912.1"/>
    <property type="molecule type" value="Genomic_DNA"/>
</dbReference>
<keyword evidence="1" id="KW-0472">Membrane</keyword>
<keyword evidence="1" id="KW-0812">Transmembrane</keyword>
<accession>A0ABP8TK75</accession>
<evidence type="ECO:0000313" key="3">
    <source>
        <dbReference type="Proteomes" id="UP001500212"/>
    </source>
</evidence>
<dbReference type="PANTHER" id="PTHR40761:SF1">
    <property type="entry name" value="CONSERVED INTEGRAL MEMBRANE ALANINE VALINE AND LEUCINE RICH PROTEIN-RELATED"/>
    <property type="match status" value="1"/>
</dbReference>
<protein>
    <recommendedName>
        <fullName evidence="4">Major facilitator superfamily (MFS) profile domain-containing protein</fullName>
    </recommendedName>
</protein>
<dbReference type="Proteomes" id="UP001500212">
    <property type="component" value="Unassembled WGS sequence"/>
</dbReference>
<evidence type="ECO:0000313" key="2">
    <source>
        <dbReference type="EMBL" id="GAA4608912.1"/>
    </source>
</evidence>
<evidence type="ECO:0000256" key="1">
    <source>
        <dbReference type="SAM" id="Phobius"/>
    </source>
</evidence>